<organism evidence="3 4">
    <name type="scientific">Candidatus Limivivens merdigallinarum</name>
    <dbReference type="NCBI Taxonomy" id="2840859"/>
    <lineage>
        <taxon>Bacteria</taxon>
        <taxon>Bacillati</taxon>
        <taxon>Bacillota</taxon>
        <taxon>Clostridia</taxon>
        <taxon>Lachnospirales</taxon>
        <taxon>Lachnospiraceae</taxon>
        <taxon>Lachnospiraceae incertae sedis</taxon>
        <taxon>Candidatus Limivivens</taxon>
    </lineage>
</organism>
<name>A0A9D1D231_9FIRM</name>
<dbReference type="GO" id="GO:0005737">
    <property type="term" value="C:cytoplasm"/>
    <property type="evidence" value="ECO:0007669"/>
    <property type="project" value="UniProtKB-SubCell"/>
</dbReference>
<dbReference type="EMBL" id="DVFT01000212">
    <property type="protein sequence ID" value="HIQ97747.1"/>
    <property type="molecule type" value="Genomic_DNA"/>
</dbReference>
<proteinExistence type="inferred from homology"/>
<comment type="caution">
    <text evidence="3">The sequence shown here is derived from an EMBL/GenBank/DDBJ whole genome shotgun (WGS) entry which is preliminary data.</text>
</comment>
<dbReference type="InterPro" id="IPR016181">
    <property type="entry name" value="Acyl_CoA_acyltransferase"/>
</dbReference>
<evidence type="ECO:0000259" key="2">
    <source>
        <dbReference type="PROSITE" id="PS51186"/>
    </source>
</evidence>
<sequence>MLTVRQMEEADLGSVARIEASIFSKPWSEEGFRDSLKLPNTVYLVAEQDGSIAGYIGMLCVLDEGEITNVAVAEGFRRQGIGERLLSSLLQAGRKEGVDSFTLEVRESNSSARRLYRKLGFQEEGIRKNFYEKPTEDAILMWKRF</sequence>
<reference evidence="3" key="1">
    <citation type="submission" date="2020-10" db="EMBL/GenBank/DDBJ databases">
        <authorList>
            <person name="Gilroy R."/>
        </authorList>
    </citation>
    <scope>NUCLEOTIDE SEQUENCE</scope>
    <source>
        <strain evidence="3">ChiSjej3B21-11622</strain>
    </source>
</reference>
<dbReference type="InterPro" id="IPR000182">
    <property type="entry name" value="GNAT_dom"/>
</dbReference>
<dbReference type="PANTHER" id="PTHR47542">
    <property type="entry name" value="ACYL-COA N-ACYLTRANSFERASES (NAT) SUPERFAMILY PROTEIN"/>
    <property type="match status" value="1"/>
</dbReference>
<dbReference type="SUPFAM" id="SSF55729">
    <property type="entry name" value="Acyl-CoA N-acyltransferases (Nat)"/>
    <property type="match status" value="1"/>
</dbReference>
<dbReference type="InterPro" id="IPR006464">
    <property type="entry name" value="AcTrfase_RimI/Ard1"/>
</dbReference>
<protein>
    <recommendedName>
        <fullName evidence="1">[Ribosomal protein bS18]-alanine N-acetyltransferase</fullName>
        <ecNumber evidence="1">2.3.1.266</ecNumber>
    </recommendedName>
</protein>
<dbReference type="Pfam" id="PF00583">
    <property type="entry name" value="Acetyltransf_1"/>
    <property type="match status" value="1"/>
</dbReference>
<dbReference type="NCBIfam" id="TIGR01575">
    <property type="entry name" value="rimI"/>
    <property type="match status" value="1"/>
</dbReference>
<comment type="catalytic activity">
    <reaction evidence="1">
        <text>N-terminal L-alanyl-[ribosomal protein bS18] + acetyl-CoA = N-terminal N(alpha)-acetyl-L-alanyl-[ribosomal protein bS18] + CoA + H(+)</text>
        <dbReference type="Rhea" id="RHEA:43756"/>
        <dbReference type="Rhea" id="RHEA-COMP:10676"/>
        <dbReference type="Rhea" id="RHEA-COMP:10677"/>
        <dbReference type="ChEBI" id="CHEBI:15378"/>
        <dbReference type="ChEBI" id="CHEBI:57287"/>
        <dbReference type="ChEBI" id="CHEBI:57288"/>
        <dbReference type="ChEBI" id="CHEBI:64718"/>
        <dbReference type="ChEBI" id="CHEBI:83683"/>
        <dbReference type="EC" id="2.3.1.266"/>
    </reaction>
</comment>
<dbReference type="Gene3D" id="3.40.630.30">
    <property type="match status" value="1"/>
</dbReference>
<comment type="function">
    <text evidence="1">Acetylates the N-terminal alanine of ribosomal protein bS18.</text>
</comment>
<dbReference type="CDD" id="cd04301">
    <property type="entry name" value="NAT_SF"/>
    <property type="match status" value="1"/>
</dbReference>
<keyword evidence="1" id="KW-0963">Cytoplasm</keyword>
<evidence type="ECO:0000256" key="1">
    <source>
        <dbReference type="RuleBase" id="RU363094"/>
    </source>
</evidence>
<dbReference type="GO" id="GO:0008999">
    <property type="term" value="F:protein-N-terminal-alanine acetyltransferase activity"/>
    <property type="evidence" value="ECO:0007669"/>
    <property type="project" value="UniProtKB-EC"/>
</dbReference>
<comment type="similarity">
    <text evidence="1">Belongs to the acetyltransferase family. RimI subfamily.</text>
</comment>
<evidence type="ECO:0000313" key="4">
    <source>
        <dbReference type="Proteomes" id="UP000886886"/>
    </source>
</evidence>
<dbReference type="PANTHER" id="PTHR47542:SF2">
    <property type="entry name" value="ACYL-COA N-ACYLTRANSFERASES (NAT) SUPERFAMILY PROTEIN"/>
    <property type="match status" value="1"/>
</dbReference>
<keyword evidence="3" id="KW-0689">Ribosomal protein</keyword>
<gene>
    <name evidence="3" type="primary">rimI</name>
    <name evidence="3" type="ORF">IAB26_14455</name>
</gene>
<accession>A0A9D1D231</accession>
<comment type="subcellular location">
    <subcellularLocation>
        <location evidence="1">Cytoplasm</location>
    </subcellularLocation>
</comment>
<dbReference type="EC" id="2.3.1.266" evidence="1"/>
<evidence type="ECO:0000313" key="3">
    <source>
        <dbReference type="EMBL" id="HIQ97747.1"/>
    </source>
</evidence>
<dbReference type="AlphaFoldDB" id="A0A9D1D231"/>
<reference evidence="3" key="2">
    <citation type="journal article" date="2021" name="PeerJ">
        <title>Extensive microbial diversity within the chicken gut microbiome revealed by metagenomics and culture.</title>
        <authorList>
            <person name="Gilroy R."/>
            <person name="Ravi A."/>
            <person name="Getino M."/>
            <person name="Pursley I."/>
            <person name="Horton D.L."/>
            <person name="Alikhan N.F."/>
            <person name="Baker D."/>
            <person name="Gharbi K."/>
            <person name="Hall N."/>
            <person name="Watson M."/>
            <person name="Adriaenssens E.M."/>
            <person name="Foster-Nyarko E."/>
            <person name="Jarju S."/>
            <person name="Secka A."/>
            <person name="Antonio M."/>
            <person name="Oren A."/>
            <person name="Chaudhuri R.R."/>
            <person name="La Ragione R."/>
            <person name="Hildebrand F."/>
            <person name="Pallen M.J."/>
        </authorList>
    </citation>
    <scope>NUCLEOTIDE SEQUENCE</scope>
    <source>
        <strain evidence="3">ChiSjej3B21-11622</strain>
    </source>
</reference>
<feature type="domain" description="N-acetyltransferase" evidence="2">
    <location>
        <begin position="2"/>
        <end position="145"/>
    </location>
</feature>
<dbReference type="Proteomes" id="UP000886886">
    <property type="component" value="Unassembled WGS sequence"/>
</dbReference>
<dbReference type="GO" id="GO:0005840">
    <property type="term" value="C:ribosome"/>
    <property type="evidence" value="ECO:0007669"/>
    <property type="project" value="UniProtKB-KW"/>
</dbReference>
<keyword evidence="3" id="KW-0687">Ribonucleoprotein</keyword>
<dbReference type="PROSITE" id="PS51186">
    <property type="entry name" value="GNAT"/>
    <property type="match status" value="1"/>
</dbReference>